<keyword evidence="5 6" id="KW-0233">DNA recombination</keyword>
<proteinExistence type="inferred from homology"/>
<dbReference type="PANTHER" id="PTHR33217:SF8">
    <property type="entry name" value="MUTATOR FAMILY TRANSPOSASE"/>
    <property type="match status" value="1"/>
</dbReference>
<evidence type="ECO:0000256" key="3">
    <source>
        <dbReference type="ARBA" id="ARBA00022578"/>
    </source>
</evidence>
<evidence type="ECO:0000256" key="2">
    <source>
        <dbReference type="ARBA" id="ARBA00010961"/>
    </source>
</evidence>
<keyword evidence="8" id="KW-1185">Reference proteome</keyword>
<dbReference type="Pfam" id="PF00872">
    <property type="entry name" value="Transposase_mut"/>
    <property type="match status" value="1"/>
</dbReference>
<reference evidence="7 8" key="1">
    <citation type="submission" date="2019-07" db="EMBL/GenBank/DDBJ databases">
        <title>Whole genome shotgun sequence of Halolactibacillus halophilus NBRC 100868.</title>
        <authorList>
            <person name="Hosoyama A."/>
            <person name="Uohara A."/>
            <person name="Ohji S."/>
            <person name="Ichikawa N."/>
        </authorList>
    </citation>
    <scope>NUCLEOTIDE SEQUENCE [LARGE SCALE GENOMIC DNA]</scope>
    <source>
        <strain evidence="7 8">NBRC 100868</strain>
    </source>
</reference>
<evidence type="ECO:0000256" key="4">
    <source>
        <dbReference type="ARBA" id="ARBA00023125"/>
    </source>
</evidence>
<accession>A0ABQ0VPQ9</accession>
<keyword evidence="3 6" id="KW-0815">Transposition</keyword>
<protein>
    <recommendedName>
        <fullName evidence="6">Mutator family transposase</fullName>
    </recommendedName>
</protein>
<dbReference type="PANTHER" id="PTHR33217">
    <property type="entry name" value="TRANSPOSASE FOR INSERTION SEQUENCE ELEMENT IS1081"/>
    <property type="match status" value="1"/>
</dbReference>
<evidence type="ECO:0000256" key="6">
    <source>
        <dbReference type="RuleBase" id="RU365089"/>
    </source>
</evidence>
<gene>
    <name evidence="7" type="ORF">HHA03_25270</name>
</gene>
<dbReference type="NCBIfam" id="NF033543">
    <property type="entry name" value="transpos_IS256"/>
    <property type="match status" value="1"/>
</dbReference>
<dbReference type="Proteomes" id="UP000321547">
    <property type="component" value="Unassembled WGS sequence"/>
</dbReference>
<evidence type="ECO:0000256" key="1">
    <source>
        <dbReference type="ARBA" id="ARBA00002190"/>
    </source>
</evidence>
<dbReference type="PROSITE" id="PS01007">
    <property type="entry name" value="TRANSPOSASE_MUTATOR"/>
    <property type="match status" value="1"/>
</dbReference>
<keyword evidence="6" id="KW-0814">Transposable element</keyword>
<comment type="function">
    <text evidence="1 6">Required for the transposition of the insertion element.</text>
</comment>
<dbReference type="EMBL" id="BJWI01000115">
    <property type="protein sequence ID" value="GEM02995.1"/>
    <property type="molecule type" value="Genomic_DNA"/>
</dbReference>
<evidence type="ECO:0000313" key="8">
    <source>
        <dbReference type="Proteomes" id="UP000321547"/>
    </source>
</evidence>
<evidence type="ECO:0000313" key="7">
    <source>
        <dbReference type="EMBL" id="GEM02995.1"/>
    </source>
</evidence>
<dbReference type="InterPro" id="IPR001207">
    <property type="entry name" value="Transposase_mutator"/>
</dbReference>
<comment type="similarity">
    <text evidence="2 6">Belongs to the transposase mutator family.</text>
</comment>
<dbReference type="RefSeq" id="WP_146913892.1">
    <property type="nucleotide sequence ID" value="NZ_BJWI01000115.1"/>
</dbReference>
<evidence type="ECO:0000256" key="5">
    <source>
        <dbReference type="ARBA" id="ARBA00023172"/>
    </source>
</evidence>
<name>A0ABQ0VPQ9_9BACI</name>
<comment type="caution">
    <text evidence="7">The sequence shown here is derived from an EMBL/GenBank/DDBJ whole genome shotgun (WGS) entry which is preliminary data.</text>
</comment>
<organism evidence="7 8">
    <name type="scientific">Halolactibacillus halophilus</name>
    <dbReference type="NCBI Taxonomy" id="306540"/>
    <lineage>
        <taxon>Bacteria</taxon>
        <taxon>Bacillati</taxon>
        <taxon>Bacillota</taxon>
        <taxon>Bacilli</taxon>
        <taxon>Bacillales</taxon>
        <taxon>Bacillaceae</taxon>
        <taxon>Halolactibacillus</taxon>
    </lineage>
</organism>
<keyword evidence="4 6" id="KW-0238">DNA-binding</keyword>
<sequence>MNHLTTDLAQALVENRDIKEIFREHLEHAVNQLLRNELTCFLDYEPYDAKGVNSGNSRNGYYSRKFNTEFGELSIQVPRDRNGFFEQQTVAPYKRNSDSLEEVVIHLYKKGVTTSEIADLMEKMYGHHYSKQTISNFTKMVEADIEAYKSSPLNKRYVCVYLDATHIPLRRKTVAKEAVYIAIGIDEDGHKEVLDFTIAPTESAMVWEELIQGLKARGLENVLLFISDGLSGMTDAIHRVYPYAKHQTCLVHIARNINGKARVSDREEIADDFKKIHQATDLESAQEALKAFEKKWRPSYKKLVDNLVQNNQLLVFLDFPECIQRSLYSTNLIEGFNAQIKRYTKRKEQFPNEESLERFLVSIFLDYNQKFAMRCHRGFKKAKPEIIEMFEEQLAKQQSTPSLTV</sequence>